<protein>
    <submittedName>
        <fullName evidence="2">DUF4197 domain-containing protein</fullName>
    </submittedName>
</protein>
<evidence type="ECO:0000313" key="3">
    <source>
        <dbReference type="Proteomes" id="UP001500936"/>
    </source>
</evidence>
<gene>
    <name evidence="2" type="ORF">GCM10023187_32920</name>
</gene>
<feature type="signal peptide" evidence="1">
    <location>
        <begin position="1"/>
        <end position="21"/>
    </location>
</feature>
<keyword evidence="1" id="KW-0732">Signal</keyword>
<dbReference type="EMBL" id="BAABHB010000006">
    <property type="protein sequence ID" value="GAA4409484.1"/>
    <property type="molecule type" value="Genomic_DNA"/>
</dbReference>
<accession>A0ABP8KLI3</accession>
<comment type="caution">
    <text evidence="2">The sequence shown here is derived from an EMBL/GenBank/DDBJ whole genome shotgun (WGS) entry which is preliminary data.</text>
</comment>
<evidence type="ECO:0000256" key="1">
    <source>
        <dbReference type="SAM" id="SignalP"/>
    </source>
</evidence>
<dbReference type="Pfam" id="PF13852">
    <property type="entry name" value="DUF4197"/>
    <property type="match status" value="1"/>
</dbReference>
<dbReference type="InterPro" id="IPR025245">
    <property type="entry name" value="DUF4197"/>
</dbReference>
<dbReference type="RefSeq" id="WP_345268936.1">
    <property type="nucleotide sequence ID" value="NZ_BAABHB010000006.1"/>
</dbReference>
<organism evidence="2 3">
    <name type="scientific">Nibrella viscosa</name>
    <dbReference type="NCBI Taxonomy" id="1084524"/>
    <lineage>
        <taxon>Bacteria</taxon>
        <taxon>Pseudomonadati</taxon>
        <taxon>Bacteroidota</taxon>
        <taxon>Cytophagia</taxon>
        <taxon>Cytophagales</taxon>
        <taxon>Spirosomataceae</taxon>
        <taxon>Nibrella</taxon>
    </lineage>
</organism>
<evidence type="ECO:0000313" key="2">
    <source>
        <dbReference type="EMBL" id="GAA4409484.1"/>
    </source>
</evidence>
<proteinExistence type="predicted"/>
<reference evidence="3" key="1">
    <citation type="journal article" date="2019" name="Int. J. Syst. Evol. Microbiol.">
        <title>The Global Catalogue of Microorganisms (GCM) 10K type strain sequencing project: providing services to taxonomists for standard genome sequencing and annotation.</title>
        <authorList>
            <consortium name="The Broad Institute Genomics Platform"/>
            <consortium name="The Broad Institute Genome Sequencing Center for Infectious Disease"/>
            <person name="Wu L."/>
            <person name="Ma J."/>
        </authorList>
    </citation>
    <scope>NUCLEOTIDE SEQUENCE [LARGE SCALE GENOMIC DNA]</scope>
    <source>
        <strain evidence="3">JCM 17925</strain>
    </source>
</reference>
<feature type="chain" id="PRO_5046806971" evidence="1">
    <location>
        <begin position="22"/>
        <end position="245"/>
    </location>
</feature>
<name>A0ABP8KLI3_9BACT</name>
<keyword evidence="3" id="KW-1185">Reference proteome</keyword>
<sequence>MKKIIGITTALTVLFLTTTQAQTPRTTLGRILDKVTQPTGTGSLTANEIAQGLKEALQVGITNGSRQASAVNGYFGNPSIKLLFPPEVQRVETRLRQIGLGNQVDQFVLSLNRAAEDAAKRSRPIFISAITSMTIQDALGILQGQPDAATQYLRRITYQQLVNEFTPVVDSALMANNATRYYGDLVRTYNQIPFVQKANPDLTNYATTKAIDGLFLLIAQEEQKIRENPAARVSDILRRVFGSRQ</sequence>
<dbReference type="Proteomes" id="UP001500936">
    <property type="component" value="Unassembled WGS sequence"/>
</dbReference>